<evidence type="ECO:0000256" key="8">
    <source>
        <dbReference type="SAM" id="Phobius"/>
    </source>
</evidence>
<dbReference type="GO" id="GO:0006813">
    <property type="term" value="P:potassium ion transport"/>
    <property type="evidence" value="ECO:0007669"/>
    <property type="project" value="InterPro"/>
</dbReference>
<feature type="transmembrane region" description="Helical" evidence="8">
    <location>
        <begin position="71"/>
        <end position="89"/>
    </location>
</feature>
<comment type="similarity">
    <text evidence="2">Belongs to the AAE transporter (TC 2.A.81) family.</text>
</comment>
<dbReference type="EMBL" id="JAQNSI010000057">
    <property type="protein sequence ID" value="MDC1899360.1"/>
    <property type="molecule type" value="Genomic_DNA"/>
</dbReference>
<evidence type="ECO:0000256" key="1">
    <source>
        <dbReference type="ARBA" id="ARBA00004651"/>
    </source>
</evidence>
<dbReference type="InterPro" id="IPR050144">
    <property type="entry name" value="AAE_transporter"/>
</dbReference>
<accession>A0AAW6GZF1</accession>
<feature type="transmembrane region" description="Helical" evidence="8">
    <location>
        <begin position="160"/>
        <end position="182"/>
    </location>
</feature>
<name>A0AAW6GZF1_BACUN</name>
<reference evidence="10" key="1">
    <citation type="submission" date="2022-10" db="EMBL/GenBank/DDBJ databases">
        <title>Human gut microbiome strain richness.</title>
        <authorList>
            <person name="Chen-Liaw A."/>
        </authorList>
    </citation>
    <scope>NUCLEOTIDE SEQUENCE</scope>
    <source>
        <strain evidence="10">1001713st1_F9_1001713B170221_170320</strain>
    </source>
</reference>
<evidence type="ECO:0000256" key="4">
    <source>
        <dbReference type="ARBA" id="ARBA00022475"/>
    </source>
</evidence>
<gene>
    <name evidence="10" type="ORF">POZ10_01860</name>
</gene>
<evidence type="ECO:0000256" key="5">
    <source>
        <dbReference type="ARBA" id="ARBA00022692"/>
    </source>
</evidence>
<dbReference type="RefSeq" id="WP_272201605.1">
    <property type="nucleotide sequence ID" value="NZ_JAQNSI010000057.1"/>
</dbReference>
<dbReference type="InterPro" id="IPR006037">
    <property type="entry name" value="RCK_C"/>
</dbReference>
<dbReference type="InterPro" id="IPR036721">
    <property type="entry name" value="RCK_C_sf"/>
</dbReference>
<dbReference type="GO" id="GO:0008324">
    <property type="term" value="F:monoatomic cation transmembrane transporter activity"/>
    <property type="evidence" value="ECO:0007669"/>
    <property type="project" value="InterPro"/>
</dbReference>
<keyword evidence="7 8" id="KW-0472">Membrane</keyword>
<dbReference type="Pfam" id="PF02080">
    <property type="entry name" value="TrkA_C"/>
    <property type="match status" value="1"/>
</dbReference>
<dbReference type="PANTHER" id="PTHR30445:SF3">
    <property type="entry name" value="TRANSPORT PROTEIN YIDE-RELATED"/>
    <property type="match status" value="1"/>
</dbReference>
<feature type="transmembrane region" description="Helical" evidence="8">
    <location>
        <begin position="39"/>
        <end position="59"/>
    </location>
</feature>
<feature type="non-terminal residue" evidence="10">
    <location>
        <position position="307"/>
    </location>
</feature>
<dbReference type="InterPro" id="IPR006512">
    <property type="entry name" value="YidE_YbjL"/>
</dbReference>
<dbReference type="Pfam" id="PF06826">
    <property type="entry name" value="Asp-Al_Ex"/>
    <property type="match status" value="1"/>
</dbReference>
<dbReference type="Gene3D" id="3.30.70.1450">
    <property type="entry name" value="Regulator of K+ conductance, C-terminal domain"/>
    <property type="match status" value="1"/>
</dbReference>
<dbReference type="PROSITE" id="PS51202">
    <property type="entry name" value="RCK_C"/>
    <property type="match status" value="1"/>
</dbReference>
<dbReference type="SUPFAM" id="SSF116726">
    <property type="entry name" value="TrkA C-terminal domain-like"/>
    <property type="match status" value="1"/>
</dbReference>
<sequence length="307" mass="33742">MNWLESLLWDSSSVAHIVCLYAFVISVGVLLGKIKIFGVSLGVTFVLFAGILMGHFGFTGETHILHFIREFGLILFVFCIGLQVGPSFFSSFKKGGMRLNMLAVGIVLLNIAVALSIYFIDGGIDLPMIVGILYGAVTNTPGLGAAQEALNQINYTGDPIALGYACAYPLGVVGIIGSIIAIRYICRVNLKKEEQELNTQEADVKHQPHMLHLEVRNESISGKTLLQIKDFLGRPFVCSRIRHEGHVSIPNHETIFHVGDQLFIVCSEEDAEAVTAFIGKEIHVDWEKQDTPMVSRRILVTKSEING</sequence>
<keyword evidence="4" id="KW-1003">Cell membrane</keyword>
<keyword evidence="3" id="KW-0813">Transport</keyword>
<dbReference type="Proteomes" id="UP001222603">
    <property type="component" value="Unassembled WGS sequence"/>
</dbReference>
<feature type="transmembrane region" description="Helical" evidence="8">
    <location>
        <begin position="12"/>
        <end position="32"/>
    </location>
</feature>
<evidence type="ECO:0000256" key="6">
    <source>
        <dbReference type="ARBA" id="ARBA00022989"/>
    </source>
</evidence>
<evidence type="ECO:0000256" key="3">
    <source>
        <dbReference type="ARBA" id="ARBA00022448"/>
    </source>
</evidence>
<proteinExistence type="inferred from homology"/>
<dbReference type="GO" id="GO:0005886">
    <property type="term" value="C:plasma membrane"/>
    <property type="evidence" value="ECO:0007669"/>
    <property type="project" value="UniProtKB-SubCell"/>
</dbReference>
<evidence type="ECO:0000313" key="10">
    <source>
        <dbReference type="EMBL" id="MDC1899360.1"/>
    </source>
</evidence>
<dbReference type="NCBIfam" id="TIGR01625">
    <property type="entry name" value="YidE_YbjL_dupl"/>
    <property type="match status" value="1"/>
</dbReference>
<organism evidence="10 11">
    <name type="scientific">Bacteroides uniformis</name>
    <dbReference type="NCBI Taxonomy" id="820"/>
    <lineage>
        <taxon>Bacteria</taxon>
        <taxon>Pseudomonadati</taxon>
        <taxon>Bacteroidota</taxon>
        <taxon>Bacteroidia</taxon>
        <taxon>Bacteroidales</taxon>
        <taxon>Bacteroidaceae</taxon>
        <taxon>Bacteroides</taxon>
    </lineage>
</organism>
<evidence type="ECO:0000256" key="2">
    <source>
        <dbReference type="ARBA" id="ARBA00009854"/>
    </source>
</evidence>
<dbReference type="PANTHER" id="PTHR30445">
    <property type="entry name" value="K(+)_H(+) ANTIPORTER SUBUNIT KHTT"/>
    <property type="match status" value="1"/>
</dbReference>
<comment type="subcellular location">
    <subcellularLocation>
        <location evidence="1">Cell membrane</location>
        <topology evidence="1">Multi-pass membrane protein</topology>
    </subcellularLocation>
</comment>
<comment type="caution">
    <text evidence="10">The sequence shown here is derived from an EMBL/GenBank/DDBJ whole genome shotgun (WGS) entry which is preliminary data.</text>
</comment>
<keyword evidence="5 8" id="KW-0812">Transmembrane</keyword>
<feature type="transmembrane region" description="Helical" evidence="8">
    <location>
        <begin position="101"/>
        <end position="120"/>
    </location>
</feature>
<feature type="domain" description="RCK C-terminal" evidence="9">
    <location>
        <begin position="197"/>
        <end position="280"/>
    </location>
</feature>
<dbReference type="AlphaFoldDB" id="A0AAW6GZF1"/>
<protein>
    <submittedName>
        <fullName evidence="10">TrkA C-terminal domain-containing protein</fullName>
    </submittedName>
</protein>
<evidence type="ECO:0000313" key="11">
    <source>
        <dbReference type="Proteomes" id="UP001222603"/>
    </source>
</evidence>
<evidence type="ECO:0000259" key="9">
    <source>
        <dbReference type="PROSITE" id="PS51202"/>
    </source>
</evidence>
<evidence type="ECO:0000256" key="7">
    <source>
        <dbReference type="ARBA" id="ARBA00023136"/>
    </source>
</evidence>
<keyword evidence="6 8" id="KW-1133">Transmembrane helix</keyword>